<protein>
    <submittedName>
        <fullName evidence="1">Uncharacterized protein</fullName>
    </submittedName>
</protein>
<keyword evidence="2" id="KW-1185">Reference proteome</keyword>
<proteinExistence type="predicted"/>
<accession>A0ACC4D8I8</accession>
<dbReference type="Proteomes" id="UP001638806">
    <property type="component" value="Unassembled WGS sequence"/>
</dbReference>
<comment type="caution">
    <text evidence="1">The sequence shown here is derived from an EMBL/GenBank/DDBJ whole genome shotgun (WGS) entry which is preliminary data.</text>
</comment>
<name>A0ACC4D8I8_PURLI</name>
<reference evidence="1" key="1">
    <citation type="submission" date="2024-12" db="EMBL/GenBank/DDBJ databases">
        <title>Comparative genomics and development of molecular markers within Purpureocillium lilacinum and among Purpureocillium species.</title>
        <authorList>
            <person name="Yeh Z.-Y."/>
            <person name="Ni N.-T."/>
            <person name="Lo P.-H."/>
            <person name="Mushyakhwo K."/>
            <person name="Lin C.-F."/>
            <person name="Nai Y.-S."/>
        </authorList>
    </citation>
    <scope>NUCLEOTIDE SEQUENCE</scope>
    <source>
        <strain evidence="1">NCHU-NPUST-175</strain>
    </source>
</reference>
<dbReference type="EMBL" id="JBGNUJ010000012">
    <property type="protein sequence ID" value="KAL3952639.1"/>
    <property type="molecule type" value="Genomic_DNA"/>
</dbReference>
<evidence type="ECO:0000313" key="1">
    <source>
        <dbReference type="EMBL" id="KAL3952639.1"/>
    </source>
</evidence>
<sequence>MFLSAYSTFYQLFLGVSALVVLGNMVLLGVRFLRRGSAPQAKDLSDRDIARSKMSRARRCDNILAKGRELW</sequence>
<evidence type="ECO:0000313" key="2">
    <source>
        <dbReference type="Proteomes" id="UP001638806"/>
    </source>
</evidence>
<gene>
    <name evidence="1" type="ORF">ACCO45_012582</name>
</gene>
<organism evidence="1 2">
    <name type="scientific">Purpureocillium lilacinum</name>
    <name type="common">Paecilomyces lilacinus</name>
    <dbReference type="NCBI Taxonomy" id="33203"/>
    <lineage>
        <taxon>Eukaryota</taxon>
        <taxon>Fungi</taxon>
        <taxon>Dikarya</taxon>
        <taxon>Ascomycota</taxon>
        <taxon>Pezizomycotina</taxon>
        <taxon>Sordariomycetes</taxon>
        <taxon>Hypocreomycetidae</taxon>
        <taxon>Hypocreales</taxon>
        <taxon>Ophiocordycipitaceae</taxon>
        <taxon>Purpureocillium</taxon>
    </lineage>
</organism>